<accession>A0AC34FJ83</accession>
<name>A0AC34FJ83_9BILA</name>
<evidence type="ECO:0000313" key="2">
    <source>
        <dbReference type="WBParaSite" id="ES5_v2.g17445.t1"/>
    </source>
</evidence>
<protein>
    <submittedName>
        <fullName evidence="2">Uncharacterized protein</fullName>
    </submittedName>
</protein>
<proteinExistence type="predicted"/>
<reference evidence="2" key="1">
    <citation type="submission" date="2022-11" db="UniProtKB">
        <authorList>
            <consortium name="WormBaseParasite"/>
        </authorList>
    </citation>
    <scope>IDENTIFICATION</scope>
</reference>
<dbReference type="WBParaSite" id="ES5_v2.g17445.t1">
    <property type="protein sequence ID" value="ES5_v2.g17445.t1"/>
    <property type="gene ID" value="ES5_v2.g17445"/>
</dbReference>
<sequence>MAFSPSSQSQFSKSNASNFAASRTNLLFSTSQLPPPQLPFQLSGHPSSMLMRQGGSSSSNVHGMAFSSSRFPTALAPQVTTFHRDEEYEPNPILYGNWARMADSYNYLKLEQMILDRSPFQN</sequence>
<evidence type="ECO:0000313" key="1">
    <source>
        <dbReference type="Proteomes" id="UP000887579"/>
    </source>
</evidence>
<dbReference type="Proteomes" id="UP000887579">
    <property type="component" value="Unplaced"/>
</dbReference>
<organism evidence="1 2">
    <name type="scientific">Panagrolaimus sp. ES5</name>
    <dbReference type="NCBI Taxonomy" id="591445"/>
    <lineage>
        <taxon>Eukaryota</taxon>
        <taxon>Metazoa</taxon>
        <taxon>Ecdysozoa</taxon>
        <taxon>Nematoda</taxon>
        <taxon>Chromadorea</taxon>
        <taxon>Rhabditida</taxon>
        <taxon>Tylenchina</taxon>
        <taxon>Panagrolaimomorpha</taxon>
        <taxon>Panagrolaimoidea</taxon>
        <taxon>Panagrolaimidae</taxon>
        <taxon>Panagrolaimus</taxon>
    </lineage>
</organism>